<evidence type="ECO:0000256" key="3">
    <source>
        <dbReference type="ARBA" id="ARBA00023125"/>
    </source>
</evidence>
<gene>
    <name evidence="5" type="ORF">NNC68_15030</name>
</gene>
<dbReference type="GO" id="GO:0004519">
    <property type="term" value="F:endonuclease activity"/>
    <property type="evidence" value="ECO:0007669"/>
    <property type="project" value="UniProtKB-KW"/>
</dbReference>
<sequence length="464" mass="52753">MSSYYEKILATGEVKCIDEEVPFEIPKGWEWCRLNDLALYRKGPFGSSLTKSMFVAKSNQSVKVYEQKNAIQKDFRLGDYYISKEKFEAMQSFIVKPNDIIVSCAGTIGETYLLPLDAPIGIINQALMRVTLFDLSMAEYWQMYFAYTLLNEAQMKGAGSAIKNIPPFEYLKAVLVPVPPLSEQTRLVERYNLLLSLIAKYESEADKLNCLNLNIYDKLKKTVLQEAIQGKLVQQIAEEGTAQELLEQIKTEKQNLVKEGKLKKSALNDSVIFRGDDNRYYEKIGKKCVDITEEIPFEIPNSWTWARMGGIGDWGAGSTPQRTNQNYYGGNILWLKTGELNNGIVYDTEEKITQKAFQDCSLRMNKIGDVLIAMYGATIGKLAIVGKELTTNQACCGCTPYIIFNWYLFYFLMASRDTFIKKGEGGAQPNISRVKLVEHLIPLPPLREQKRIVQKIEQLMKLLK</sequence>
<dbReference type="EMBL" id="JANDWU010000047">
    <property type="protein sequence ID" value="MCP9550769.1"/>
    <property type="molecule type" value="Genomic_DNA"/>
</dbReference>
<evidence type="ECO:0000313" key="6">
    <source>
        <dbReference type="Proteomes" id="UP001205506"/>
    </source>
</evidence>
<dbReference type="InterPro" id="IPR000055">
    <property type="entry name" value="Restrct_endonuc_typeI_TRD"/>
</dbReference>
<keyword evidence="2" id="KW-0680">Restriction system</keyword>
<dbReference type="Gene3D" id="3.90.220.20">
    <property type="entry name" value="DNA methylase specificity domains"/>
    <property type="match status" value="2"/>
</dbReference>
<keyword evidence="3" id="KW-0238">DNA-binding</keyword>
<dbReference type="PANTHER" id="PTHR43140">
    <property type="entry name" value="TYPE-1 RESTRICTION ENZYME ECOKI SPECIFICITY PROTEIN"/>
    <property type="match status" value="1"/>
</dbReference>
<dbReference type="GO" id="GO:0016787">
    <property type="term" value="F:hydrolase activity"/>
    <property type="evidence" value="ECO:0007669"/>
    <property type="project" value="UniProtKB-KW"/>
</dbReference>
<dbReference type="RefSeq" id="WP_254964555.1">
    <property type="nucleotide sequence ID" value="NZ_JANDWI010000001.1"/>
</dbReference>
<evidence type="ECO:0000256" key="1">
    <source>
        <dbReference type="ARBA" id="ARBA00010923"/>
    </source>
</evidence>
<dbReference type="InterPro" id="IPR044946">
    <property type="entry name" value="Restrct_endonuc_typeI_TRD_sf"/>
</dbReference>
<evidence type="ECO:0000313" key="5">
    <source>
        <dbReference type="EMBL" id="MCP9550769.1"/>
    </source>
</evidence>
<organism evidence="5 6">
    <name type="scientific">Segatella copri</name>
    <dbReference type="NCBI Taxonomy" id="165179"/>
    <lineage>
        <taxon>Bacteria</taxon>
        <taxon>Pseudomonadati</taxon>
        <taxon>Bacteroidota</taxon>
        <taxon>Bacteroidia</taxon>
        <taxon>Bacteroidales</taxon>
        <taxon>Prevotellaceae</taxon>
        <taxon>Segatella</taxon>
    </lineage>
</organism>
<dbReference type="Pfam" id="PF01420">
    <property type="entry name" value="Methylase_S"/>
    <property type="match status" value="2"/>
</dbReference>
<keyword evidence="5" id="KW-0255">Endonuclease</keyword>
<keyword evidence="5" id="KW-0540">Nuclease</keyword>
<dbReference type="PANTHER" id="PTHR43140:SF1">
    <property type="entry name" value="TYPE I RESTRICTION ENZYME ECOKI SPECIFICITY SUBUNIT"/>
    <property type="match status" value="1"/>
</dbReference>
<evidence type="ECO:0000256" key="2">
    <source>
        <dbReference type="ARBA" id="ARBA00022747"/>
    </source>
</evidence>
<keyword evidence="5" id="KW-0378">Hydrolase</keyword>
<reference evidence="5" key="1">
    <citation type="submission" date="2022-07" db="EMBL/GenBank/DDBJ databases">
        <title>Prevotella copri.</title>
        <authorList>
            <person name="Yang C."/>
        </authorList>
    </citation>
    <scope>NUCLEOTIDE SEQUENCE</scope>
    <source>
        <strain evidence="5">HF1805</strain>
    </source>
</reference>
<name>A0AAW5ICX2_9BACT</name>
<dbReference type="InterPro" id="IPR051212">
    <property type="entry name" value="Type-I_RE_S_subunit"/>
</dbReference>
<protein>
    <submittedName>
        <fullName evidence="5">Restriction endonuclease subunit S</fullName>
        <ecNumber evidence="5">3.1.21.-</ecNumber>
    </submittedName>
</protein>
<dbReference type="GO" id="GO:0009307">
    <property type="term" value="P:DNA restriction-modification system"/>
    <property type="evidence" value="ECO:0007669"/>
    <property type="project" value="UniProtKB-KW"/>
</dbReference>
<evidence type="ECO:0000259" key="4">
    <source>
        <dbReference type="Pfam" id="PF01420"/>
    </source>
</evidence>
<dbReference type="CDD" id="cd17515">
    <property type="entry name" value="RMtype1_S_MjaORF132P_Sau1132ORF3780P-TRD1-CR1_like"/>
    <property type="match status" value="1"/>
</dbReference>
<proteinExistence type="inferred from homology"/>
<dbReference type="Proteomes" id="UP001205506">
    <property type="component" value="Unassembled WGS sequence"/>
</dbReference>
<dbReference type="EC" id="3.1.21.-" evidence="5"/>
<comment type="caution">
    <text evidence="5">The sequence shown here is derived from an EMBL/GenBank/DDBJ whole genome shotgun (WGS) entry which is preliminary data.</text>
</comment>
<comment type="similarity">
    <text evidence="1">Belongs to the type-I restriction system S methylase family.</text>
</comment>
<dbReference type="AlphaFoldDB" id="A0AAW5ICX2"/>
<dbReference type="SUPFAM" id="SSF116734">
    <property type="entry name" value="DNA methylase specificity domain"/>
    <property type="match status" value="2"/>
</dbReference>
<dbReference type="GO" id="GO:0003677">
    <property type="term" value="F:DNA binding"/>
    <property type="evidence" value="ECO:0007669"/>
    <property type="project" value="UniProtKB-KW"/>
</dbReference>
<feature type="domain" description="Type I restriction modification DNA specificity" evidence="4">
    <location>
        <begin position="302"/>
        <end position="461"/>
    </location>
</feature>
<accession>A0AAW5ICX2</accession>
<feature type="domain" description="Type I restriction modification DNA specificity" evidence="4">
    <location>
        <begin position="26"/>
        <end position="189"/>
    </location>
</feature>